<comment type="subcellular location">
    <subcellularLocation>
        <location evidence="1">Cell membrane</location>
        <topology evidence="1">Multi-pass membrane protein</topology>
    </subcellularLocation>
</comment>
<dbReference type="PANTHER" id="PTHR35402:SF1">
    <property type="entry name" value="TYPE II SECRETION SYSTEM PROTEIN GSPF DOMAIN-CONTAINING PROTEIN"/>
    <property type="match status" value="1"/>
</dbReference>
<feature type="transmembrane region" description="Helical" evidence="6">
    <location>
        <begin position="241"/>
        <end position="259"/>
    </location>
</feature>
<name>A0A150J2P1_9EURY</name>
<keyword evidence="8" id="KW-0282">Flagellum</keyword>
<sequence length="269" mass="29296">MYTTIGSIATGIILSLISFFILNMSEGVIAGIAIAVGPYLIIKMRHQAWITEIEDQFPEFLRALADSQAAGMTLPQAIKMAQEDDYGRLSDEIKTMASKISWGVPFDEVLTSFADKVKSDNIQGTVSLIVIAHHAGGNIIKILESAAESARMMRGLAKEQASKLSQYTGIIYISYLVFLSVIFLLQTQFVAVFSEITLPTAKETISKEAFSVTFQNMLIIHGALAGLMIGKMTTNSLFSGVKHSIILTAIGYLSFRFLIESPILSSILG</sequence>
<dbReference type="Gene3D" id="1.20.81.30">
    <property type="entry name" value="Type II secretion system (T2SS), domain F"/>
    <property type="match status" value="1"/>
</dbReference>
<keyword evidence="4 6" id="KW-1133">Transmembrane helix</keyword>
<dbReference type="InterPro" id="IPR018076">
    <property type="entry name" value="T2SS_GspF_dom"/>
</dbReference>
<feature type="transmembrane region" description="Helical" evidence="6">
    <location>
        <begin position="12"/>
        <end position="42"/>
    </location>
</feature>
<evidence type="ECO:0000256" key="6">
    <source>
        <dbReference type="SAM" id="Phobius"/>
    </source>
</evidence>
<dbReference type="Pfam" id="PF00482">
    <property type="entry name" value="T2SSF"/>
    <property type="match status" value="1"/>
</dbReference>
<dbReference type="InterPro" id="IPR056569">
    <property type="entry name" value="ArlJ-like"/>
</dbReference>
<proteinExistence type="predicted"/>
<organism evidence="8 9">
    <name type="scientific">Candidatus Methanofastidiosum methylothiophilum</name>
    <dbReference type="NCBI Taxonomy" id="1705564"/>
    <lineage>
        <taxon>Archaea</taxon>
        <taxon>Methanobacteriati</taxon>
        <taxon>Methanobacteriota</taxon>
        <taxon>Stenosarchaea group</taxon>
        <taxon>Candidatus Methanofastidiosia</taxon>
        <taxon>Candidatus Methanofastidiosales</taxon>
        <taxon>Candidatus Methanofastidiosaceae</taxon>
        <taxon>Candidatus Methanofastidiosum</taxon>
    </lineage>
</organism>
<feature type="transmembrane region" description="Helical" evidence="6">
    <location>
        <begin position="209"/>
        <end position="229"/>
    </location>
</feature>
<dbReference type="Proteomes" id="UP000075578">
    <property type="component" value="Unassembled WGS sequence"/>
</dbReference>
<dbReference type="GO" id="GO:0005886">
    <property type="term" value="C:plasma membrane"/>
    <property type="evidence" value="ECO:0007669"/>
    <property type="project" value="UniProtKB-SubCell"/>
</dbReference>
<reference evidence="8 9" key="1">
    <citation type="journal article" date="2016" name="ISME J.">
        <title>Chasing the elusive Euryarchaeota class WSA2: genomes reveal a uniquely fastidious methyl-reducing methanogen.</title>
        <authorList>
            <person name="Nobu M.K."/>
            <person name="Narihiro T."/>
            <person name="Kuroda K."/>
            <person name="Mei R."/>
            <person name="Liu W.T."/>
        </authorList>
    </citation>
    <scope>NUCLEOTIDE SEQUENCE [LARGE SCALE GENOMIC DNA]</scope>
    <source>
        <strain evidence="8">U1lsi0528_Bin089</strain>
    </source>
</reference>
<accession>A0A150J2P1</accession>
<comment type="caution">
    <text evidence="8">The sequence shown here is derived from an EMBL/GenBank/DDBJ whole genome shotgun (WGS) entry which is preliminary data.</text>
</comment>
<evidence type="ECO:0000256" key="2">
    <source>
        <dbReference type="ARBA" id="ARBA00022475"/>
    </source>
</evidence>
<feature type="domain" description="Type II secretion system protein GspF" evidence="7">
    <location>
        <begin position="60"/>
        <end position="184"/>
    </location>
</feature>
<dbReference type="InterPro" id="IPR042094">
    <property type="entry name" value="T2SS_GspF_sf"/>
</dbReference>
<dbReference type="EMBL" id="LNGD01000068">
    <property type="protein sequence ID" value="KYC51482.1"/>
    <property type="molecule type" value="Genomic_DNA"/>
</dbReference>
<evidence type="ECO:0000256" key="1">
    <source>
        <dbReference type="ARBA" id="ARBA00004651"/>
    </source>
</evidence>
<keyword evidence="5 6" id="KW-0472">Membrane</keyword>
<gene>
    <name evidence="8" type="ORF">AMQ74_01136</name>
</gene>
<keyword evidence="8" id="KW-0969">Cilium</keyword>
<evidence type="ECO:0000313" key="9">
    <source>
        <dbReference type="Proteomes" id="UP000075578"/>
    </source>
</evidence>
<keyword evidence="2" id="KW-1003">Cell membrane</keyword>
<evidence type="ECO:0000259" key="7">
    <source>
        <dbReference type="Pfam" id="PF00482"/>
    </source>
</evidence>
<keyword evidence="3 6" id="KW-0812">Transmembrane</keyword>
<dbReference type="AlphaFoldDB" id="A0A150J2P1"/>
<evidence type="ECO:0000256" key="5">
    <source>
        <dbReference type="ARBA" id="ARBA00023136"/>
    </source>
</evidence>
<keyword evidence="8" id="KW-0966">Cell projection</keyword>
<evidence type="ECO:0000313" key="8">
    <source>
        <dbReference type="EMBL" id="KYC51482.1"/>
    </source>
</evidence>
<evidence type="ECO:0000256" key="4">
    <source>
        <dbReference type="ARBA" id="ARBA00022989"/>
    </source>
</evidence>
<dbReference type="PANTHER" id="PTHR35402">
    <property type="entry name" value="INTEGRAL MEMBRANE PROTEIN-RELATED"/>
    <property type="match status" value="1"/>
</dbReference>
<evidence type="ECO:0000256" key="3">
    <source>
        <dbReference type="ARBA" id="ARBA00022692"/>
    </source>
</evidence>
<protein>
    <submittedName>
        <fullName evidence="8">Flagellar assembly protein J</fullName>
    </submittedName>
</protein>
<feature type="transmembrane region" description="Helical" evidence="6">
    <location>
        <begin position="170"/>
        <end position="189"/>
    </location>
</feature>